<dbReference type="PROSITE" id="PS51464">
    <property type="entry name" value="SIS"/>
    <property type="match status" value="2"/>
</dbReference>
<organism evidence="3 4">
    <name type="scientific">Actinoallomurus iriomotensis</name>
    <dbReference type="NCBI Taxonomy" id="478107"/>
    <lineage>
        <taxon>Bacteria</taxon>
        <taxon>Bacillati</taxon>
        <taxon>Actinomycetota</taxon>
        <taxon>Actinomycetes</taxon>
        <taxon>Streptosporangiales</taxon>
        <taxon>Thermomonosporaceae</taxon>
        <taxon>Actinoallomurus</taxon>
    </lineage>
</organism>
<dbReference type="GO" id="GO:1901135">
    <property type="term" value="P:carbohydrate derivative metabolic process"/>
    <property type="evidence" value="ECO:0007669"/>
    <property type="project" value="InterPro"/>
</dbReference>
<dbReference type="CDD" id="cd05008">
    <property type="entry name" value="SIS_GlmS_GlmD_1"/>
    <property type="match status" value="1"/>
</dbReference>
<accession>A0A9W6W4J5</accession>
<dbReference type="RefSeq" id="WP_285579073.1">
    <property type="nucleotide sequence ID" value="NZ_BSTK01000012.1"/>
</dbReference>
<dbReference type="Pfam" id="PF01380">
    <property type="entry name" value="SIS"/>
    <property type="match status" value="2"/>
</dbReference>
<proteinExistence type="predicted"/>
<dbReference type="PANTHER" id="PTHR10937">
    <property type="entry name" value="GLUCOSAMINE--FRUCTOSE-6-PHOSPHATE AMINOTRANSFERASE, ISOMERIZING"/>
    <property type="match status" value="1"/>
</dbReference>
<name>A0A9W6W4J5_9ACTN</name>
<feature type="domain" description="SIS" evidence="2">
    <location>
        <begin position="29"/>
        <end position="172"/>
    </location>
</feature>
<dbReference type="PANTHER" id="PTHR10937:SF8">
    <property type="entry name" value="AMINOTRANSFERASE-RELATED"/>
    <property type="match status" value="1"/>
</dbReference>
<evidence type="ECO:0000259" key="2">
    <source>
        <dbReference type="PROSITE" id="PS51464"/>
    </source>
</evidence>
<dbReference type="SUPFAM" id="SSF53697">
    <property type="entry name" value="SIS domain"/>
    <property type="match status" value="1"/>
</dbReference>
<dbReference type="GO" id="GO:0097367">
    <property type="term" value="F:carbohydrate derivative binding"/>
    <property type="evidence" value="ECO:0007669"/>
    <property type="project" value="InterPro"/>
</dbReference>
<dbReference type="CDD" id="cd05009">
    <property type="entry name" value="SIS_GlmS_GlmD_2"/>
    <property type="match status" value="1"/>
</dbReference>
<dbReference type="InterPro" id="IPR035490">
    <property type="entry name" value="GlmS/FrlB_SIS"/>
</dbReference>
<evidence type="ECO:0000313" key="4">
    <source>
        <dbReference type="Proteomes" id="UP001165074"/>
    </source>
</evidence>
<dbReference type="AlphaFoldDB" id="A0A9W6W4J5"/>
<keyword evidence="4" id="KW-1185">Reference proteome</keyword>
<dbReference type="Proteomes" id="UP001165074">
    <property type="component" value="Unassembled WGS sequence"/>
</dbReference>
<evidence type="ECO:0000313" key="3">
    <source>
        <dbReference type="EMBL" id="GLY89061.1"/>
    </source>
</evidence>
<dbReference type="InterPro" id="IPR001347">
    <property type="entry name" value="SIS_dom"/>
</dbReference>
<sequence length="349" mass="36005">MTETSRMRTEIGEQATALNATLDALLPRVAEVGVLGRETRQVLFIARGSSDNAAVYGSYLAQTHAGRLATLASPSIATTYKKKIDLSGVLAVAISQSGRTEEIVETLDWAAGCGARTVAVTNGEGSPLAEAAELALVTRAGDEIAVPATKTYTTQLAALAVLGIGLGAEVDLTDLRRAPEEVDRLIAATEAADALPEIVEELARVPGAVVSGRGIAYGTALEFAIKLKEACYLHAMGLSYADLLHGPIAVVDDDTPALLVAADSGPTLPGTVALAQRVTAAGAKAYGIGGGRMLADASTLALPGPDLPEWVAPLALIVPGQLITERLARRLGIDPDMPRGLGKVTQTDQ</sequence>
<dbReference type="InterPro" id="IPR035466">
    <property type="entry name" value="GlmS/AgaS_SIS"/>
</dbReference>
<reference evidence="3" key="1">
    <citation type="submission" date="2023-03" db="EMBL/GenBank/DDBJ databases">
        <title>Actinoallomurus iriomotensis NBRC 103684.</title>
        <authorList>
            <person name="Ichikawa N."/>
            <person name="Sato H."/>
            <person name="Tonouchi N."/>
        </authorList>
    </citation>
    <scope>NUCLEOTIDE SEQUENCE</scope>
    <source>
        <strain evidence="3">NBRC 103684</strain>
    </source>
</reference>
<comment type="caution">
    <text evidence="3">The sequence shown here is derived from an EMBL/GenBank/DDBJ whole genome shotgun (WGS) entry which is preliminary data.</text>
</comment>
<evidence type="ECO:0000256" key="1">
    <source>
        <dbReference type="ARBA" id="ARBA00022737"/>
    </source>
</evidence>
<gene>
    <name evidence="3" type="ORF">Airi02_069900</name>
</gene>
<dbReference type="Gene3D" id="3.40.50.10490">
    <property type="entry name" value="Glucose-6-phosphate isomerase like protein, domain 1"/>
    <property type="match status" value="2"/>
</dbReference>
<dbReference type="InterPro" id="IPR046348">
    <property type="entry name" value="SIS_dom_sf"/>
</dbReference>
<dbReference type="EMBL" id="BSTK01000012">
    <property type="protein sequence ID" value="GLY89061.1"/>
    <property type="molecule type" value="Genomic_DNA"/>
</dbReference>
<protein>
    <submittedName>
        <fullName evidence="3">Glutamine-fructose-6-phosphate transaminase</fullName>
    </submittedName>
</protein>
<keyword evidence="1" id="KW-0677">Repeat</keyword>
<feature type="domain" description="SIS" evidence="2">
    <location>
        <begin position="198"/>
        <end position="333"/>
    </location>
</feature>